<dbReference type="EMBL" id="RJUF01000018">
    <property type="protein sequence ID" value="MCP9762951.1"/>
    <property type="molecule type" value="Genomic_DNA"/>
</dbReference>
<keyword evidence="4" id="KW-1185">Reference proteome</keyword>
<reference evidence="3 4" key="1">
    <citation type="submission" date="2018-11" db="EMBL/GenBank/DDBJ databases">
        <title>Novel bacteria species description.</title>
        <authorList>
            <person name="Han J.-H."/>
        </authorList>
    </citation>
    <scope>NUCLEOTIDE SEQUENCE [LARGE SCALE GENOMIC DNA]</scope>
    <source>
        <strain evidence="3 4">KCTC23259</strain>
    </source>
</reference>
<keyword evidence="2" id="KW-0472">Membrane</keyword>
<evidence type="ECO:0000313" key="3">
    <source>
        <dbReference type="EMBL" id="MCP9762951.1"/>
    </source>
</evidence>
<organism evidence="3 4">
    <name type="scientific">Lacihabitans soyangensis</name>
    <dbReference type="NCBI Taxonomy" id="869394"/>
    <lineage>
        <taxon>Bacteria</taxon>
        <taxon>Pseudomonadati</taxon>
        <taxon>Bacteroidota</taxon>
        <taxon>Cytophagia</taxon>
        <taxon>Cytophagales</taxon>
        <taxon>Leadbetterellaceae</taxon>
        <taxon>Lacihabitans</taxon>
    </lineage>
</organism>
<evidence type="ECO:0000313" key="4">
    <source>
        <dbReference type="Proteomes" id="UP001204144"/>
    </source>
</evidence>
<accession>A0AAE3KU87</accession>
<evidence type="ECO:0000256" key="1">
    <source>
        <dbReference type="SAM" id="Coils"/>
    </source>
</evidence>
<dbReference type="RefSeq" id="WP_255036731.1">
    <property type="nucleotide sequence ID" value="NZ_RJUF01000018.1"/>
</dbReference>
<comment type="caution">
    <text evidence="3">The sequence shown here is derived from an EMBL/GenBank/DDBJ whole genome shotgun (WGS) entry which is preliminary data.</text>
</comment>
<gene>
    <name evidence="3" type="ORF">EGI31_08285</name>
</gene>
<feature type="coiled-coil region" evidence="1">
    <location>
        <begin position="47"/>
        <end position="78"/>
    </location>
</feature>
<dbReference type="Proteomes" id="UP001204144">
    <property type="component" value="Unassembled WGS sequence"/>
</dbReference>
<protein>
    <submittedName>
        <fullName evidence="3">Uncharacterized protein</fullName>
    </submittedName>
</protein>
<evidence type="ECO:0000256" key="2">
    <source>
        <dbReference type="SAM" id="Phobius"/>
    </source>
</evidence>
<dbReference type="AlphaFoldDB" id="A0AAE3KU87"/>
<keyword evidence="1" id="KW-0175">Coiled coil</keyword>
<feature type="transmembrane region" description="Helical" evidence="2">
    <location>
        <begin position="12"/>
        <end position="33"/>
    </location>
</feature>
<keyword evidence="2" id="KW-0812">Transmembrane</keyword>
<proteinExistence type="predicted"/>
<sequence length="288" mass="33427">MKYKKMNLEPRIIIFLGGLIALIGTFITIYGTLQHNKASSEKSTKILEAANKSLNTSKESLEKAIESLDKLVKIQQDAKLINDNITGGKSYPQLEIDFNEKTKDCNYYLKIIGTTRLNNLKFSSLNISDVMEFYEKHPQVYGYNSHLGMAFEKDAKASMEREKKKAFSSSTKLRDGSFSNLNKEYVGKQIFDAFSYSNFLITGLLIEASNGKYYQIFNWGKYDLDSHKYPHFFIKLETILFDENGNILYEEKPKHDYFLSPKNKLQSIKELNFEKVKEYFEEKNKFTQ</sequence>
<name>A0AAE3KU87_9BACT</name>
<keyword evidence="2" id="KW-1133">Transmembrane helix</keyword>